<dbReference type="InterPro" id="IPR013783">
    <property type="entry name" value="Ig-like_fold"/>
</dbReference>
<evidence type="ECO:0000313" key="7">
    <source>
        <dbReference type="EMBL" id="MBB5032117.1"/>
    </source>
</evidence>
<evidence type="ECO:0000256" key="1">
    <source>
        <dbReference type="ARBA" id="ARBA00004613"/>
    </source>
</evidence>
<dbReference type="GO" id="GO:0005576">
    <property type="term" value="C:extracellular region"/>
    <property type="evidence" value="ECO:0007669"/>
    <property type="project" value="UniProtKB-SubCell"/>
</dbReference>
<comment type="subcellular location">
    <subcellularLocation>
        <location evidence="1">Secreted</location>
    </subcellularLocation>
</comment>
<dbReference type="PROSITE" id="PS50853">
    <property type="entry name" value="FN3"/>
    <property type="match status" value="1"/>
</dbReference>
<comment type="caution">
    <text evidence="7">The sequence shown here is derived from an EMBL/GenBank/DDBJ whole genome shotgun (WGS) entry which is preliminary data.</text>
</comment>
<dbReference type="SMART" id="SM00060">
    <property type="entry name" value="FN3"/>
    <property type="match status" value="1"/>
</dbReference>
<feature type="region of interest" description="Disordered" evidence="4">
    <location>
        <begin position="973"/>
        <end position="995"/>
    </location>
</feature>
<dbReference type="SUPFAM" id="SSF49265">
    <property type="entry name" value="Fibronectin type III"/>
    <property type="match status" value="1"/>
</dbReference>
<sequence length="995" mass="108582">MNKEYGLFAALLLAPLFSLHAAEHNVGPGGFKTITEGVAALKPGDTLTIMPGEYRETVSATLVGAAKAPITIRAWRAGSVLLRGDLDLKDFKPAPGLRDVFVTEVGRPVESVFEHSTFRTLEPKMSAVEVELSLMSFYQDEKNNLLYVHASDSLPPECHAMGASITNANGLLLTGSKHVIIDGLSFTGFSHRDYDPQQGSRTRWGLMLKDCESCSVRRCTSYLNSGGIHLLGKGRGCVVEDCTAFGNWSRHVDIGNNIVGWGVAGTTFQHNRVEGHMPDAGTSRNDITFYSGGDGCAMLDNLAINASVMIKGDLKDAVQRGNVCVGRKFYRPPGAENIELPSGATPSDAARFADVLNHDYRMVNVFFVSPSGNDENPGTKARPWKTLARAAGACSTVYLMAGEYDEALVAGAKADFRRHGHDRVAVKEVFIRDAPGVRLNGLQVHEKVTVSGSEDLRIEFCTLGSLSIHKSPKLVLAHNWIKGQLTVDESRGGSLISNVVAERRLDAESLVELWEHSNVAGAAVSEILPDDSALIGRGLHGSTIGPFLRLSRTRPLPISKVSVHDVTTTTATLEWSTPTQAAATTLEWGGAKVETPRGSQHSVSLTGLQPGKAYEFRITSRRKDEQRVFALHQPPADKTQAVYEIQTVTTAAEPHTARTLHVPGDFKTINDAANAARAGDTVLIHAGVYEETVRVRSSGDVGAPITFAAAPGEVVWMDGSERFRANAFILPQKHRIILDGLRFRHFRFAPELGPIIHITGGSNHIIRRCFHDGRELEGYVGTFIGATNTHELLVENSVFINGMGEAIGASNCPDLTVRHCVFYNNFIRAMTAHMETPDVLVHFHHNLVCDSIPTKVNNALLRIWHADALRSDHNLFYTRIPGDQRRIVETAYVHGQKVGHEDPATYRGENLLLAEMQTKFRQELNTFTGNPGIGAAPRLVPRNDNDEREWRAVELHREGDSFAPLDFKDFFPGAENPSSKASDGVPVGVVPEALR</sequence>
<evidence type="ECO:0000256" key="3">
    <source>
        <dbReference type="ARBA" id="ARBA00022729"/>
    </source>
</evidence>
<dbReference type="InterPro" id="IPR011050">
    <property type="entry name" value="Pectin_lyase_fold/virulence"/>
</dbReference>
<evidence type="ECO:0000256" key="5">
    <source>
        <dbReference type="SAM" id="SignalP"/>
    </source>
</evidence>
<evidence type="ECO:0000259" key="6">
    <source>
        <dbReference type="PROSITE" id="PS50853"/>
    </source>
</evidence>
<keyword evidence="3 5" id="KW-0732">Signal</keyword>
<name>A0A7W8DJI6_9BACT</name>
<protein>
    <submittedName>
        <fullName evidence="7">Parallel beta-helix repeat protein</fullName>
    </submittedName>
</protein>
<dbReference type="PANTHER" id="PTHR40088:SF2">
    <property type="entry name" value="SECRETED SUGAR HYDROLASE"/>
    <property type="match status" value="1"/>
</dbReference>
<dbReference type="GO" id="GO:0016837">
    <property type="term" value="F:carbon-oxygen lyase activity, acting on polysaccharides"/>
    <property type="evidence" value="ECO:0007669"/>
    <property type="project" value="TreeGrafter"/>
</dbReference>
<keyword evidence="2" id="KW-0964">Secreted</keyword>
<proteinExistence type="predicted"/>
<reference evidence="7 8" key="1">
    <citation type="submission" date="2020-08" db="EMBL/GenBank/DDBJ databases">
        <title>Genomic Encyclopedia of Type Strains, Phase IV (KMG-IV): sequencing the most valuable type-strain genomes for metagenomic binning, comparative biology and taxonomic classification.</title>
        <authorList>
            <person name="Goeker M."/>
        </authorList>
    </citation>
    <scope>NUCLEOTIDE SEQUENCE [LARGE SCALE GENOMIC DNA]</scope>
    <source>
        <strain evidence="7 8">DSM 12252</strain>
    </source>
</reference>
<dbReference type="RefSeq" id="WP_184339057.1">
    <property type="nucleotide sequence ID" value="NZ_JACHIG010000003.1"/>
</dbReference>
<dbReference type="InterPro" id="IPR052052">
    <property type="entry name" value="Polysaccharide_Lyase_9"/>
</dbReference>
<dbReference type="EMBL" id="JACHIG010000003">
    <property type="protein sequence ID" value="MBB5032117.1"/>
    <property type="molecule type" value="Genomic_DNA"/>
</dbReference>
<evidence type="ECO:0000256" key="2">
    <source>
        <dbReference type="ARBA" id="ARBA00022525"/>
    </source>
</evidence>
<dbReference type="InterPro" id="IPR003961">
    <property type="entry name" value="FN3_dom"/>
</dbReference>
<dbReference type="Gene3D" id="2.60.40.10">
    <property type="entry name" value="Immunoglobulins"/>
    <property type="match status" value="1"/>
</dbReference>
<dbReference type="Pfam" id="PF00041">
    <property type="entry name" value="fn3"/>
    <property type="match status" value="1"/>
</dbReference>
<dbReference type="AlphaFoldDB" id="A0A7W8DJI6"/>
<feature type="domain" description="Fibronectin type-III" evidence="6">
    <location>
        <begin position="557"/>
        <end position="642"/>
    </location>
</feature>
<dbReference type="InterPro" id="IPR039448">
    <property type="entry name" value="Beta_helix"/>
</dbReference>
<dbReference type="Proteomes" id="UP000590740">
    <property type="component" value="Unassembled WGS sequence"/>
</dbReference>
<dbReference type="Pfam" id="PF13229">
    <property type="entry name" value="Beta_helix"/>
    <property type="match status" value="1"/>
</dbReference>
<dbReference type="CDD" id="cd00063">
    <property type="entry name" value="FN3"/>
    <property type="match status" value="1"/>
</dbReference>
<keyword evidence="8" id="KW-1185">Reference proteome</keyword>
<feature type="signal peptide" evidence="5">
    <location>
        <begin position="1"/>
        <end position="21"/>
    </location>
</feature>
<dbReference type="InterPro" id="IPR036116">
    <property type="entry name" value="FN3_sf"/>
</dbReference>
<dbReference type="SUPFAM" id="SSF51126">
    <property type="entry name" value="Pectin lyase-like"/>
    <property type="match status" value="3"/>
</dbReference>
<dbReference type="Gene3D" id="2.160.20.10">
    <property type="entry name" value="Single-stranded right-handed beta-helix, Pectin lyase-like"/>
    <property type="match status" value="3"/>
</dbReference>
<evidence type="ECO:0000313" key="8">
    <source>
        <dbReference type="Proteomes" id="UP000590740"/>
    </source>
</evidence>
<feature type="chain" id="PRO_5031205436" evidence="5">
    <location>
        <begin position="22"/>
        <end position="995"/>
    </location>
</feature>
<accession>A0A7W8DJI6</accession>
<evidence type="ECO:0000256" key="4">
    <source>
        <dbReference type="SAM" id="MobiDB-lite"/>
    </source>
</evidence>
<dbReference type="PANTHER" id="PTHR40088">
    <property type="entry name" value="PECTATE LYASE (EUROFUNG)"/>
    <property type="match status" value="1"/>
</dbReference>
<organism evidence="7 8">
    <name type="scientific">Prosthecobacter vanneervenii</name>
    <dbReference type="NCBI Taxonomy" id="48466"/>
    <lineage>
        <taxon>Bacteria</taxon>
        <taxon>Pseudomonadati</taxon>
        <taxon>Verrucomicrobiota</taxon>
        <taxon>Verrucomicrobiia</taxon>
        <taxon>Verrucomicrobiales</taxon>
        <taxon>Verrucomicrobiaceae</taxon>
        <taxon>Prosthecobacter</taxon>
    </lineage>
</organism>
<dbReference type="InterPro" id="IPR012334">
    <property type="entry name" value="Pectin_lyas_fold"/>
</dbReference>
<gene>
    <name evidence="7" type="ORF">HNQ65_001694</name>
</gene>